<evidence type="ECO:0000313" key="1">
    <source>
        <dbReference type="EMBL" id="KAE8696941.1"/>
    </source>
</evidence>
<evidence type="ECO:0000313" key="2">
    <source>
        <dbReference type="Proteomes" id="UP000436088"/>
    </source>
</evidence>
<gene>
    <name evidence="1" type="ORF">F3Y22_tig00110637pilonHSYRG00317</name>
</gene>
<protein>
    <submittedName>
        <fullName evidence="1">Uncharacterized protein</fullName>
    </submittedName>
</protein>
<proteinExistence type="predicted"/>
<dbReference type="Proteomes" id="UP000436088">
    <property type="component" value="Unassembled WGS sequence"/>
</dbReference>
<name>A0A6A2ZY27_HIBSY</name>
<sequence>MLHINFHFHVLKYRVSIPPQGTDTNPVFDVSRYRYHPSGIDTIPYSIDTSSTGIDTTLPNTLIKLKSEGGRIQQVWEKWSNNDTEQQVAKLMEEDVGATMQLFQSKSLCIMHVSLATTIYHTHLQDASAVKPKTNPPP</sequence>
<dbReference type="AlphaFoldDB" id="A0A6A2ZY27"/>
<keyword evidence="2" id="KW-1185">Reference proteome</keyword>
<accession>A0A6A2ZY27</accession>
<dbReference type="EMBL" id="VEPZ02001057">
    <property type="protein sequence ID" value="KAE8696941.1"/>
    <property type="molecule type" value="Genomic_DNA"/>
</dbReference>
<organism evidence="1 2">
    <name type="scientific">Hibiscus syriacus</name>
    <name type="common">Rose of Sharon</name>
    <dbReference type="NCBI Taxonomy" id="106335"/>
    <lineage>
        <taxon>Eukaryota</taxon>
        <taxon>Viridiplantae</taxon>
        <taxon>Streptophyta</taxon>
        <taxon>Embryophyta</taxon>
        <taxon>Tracheophyta</taxon>
        <taxon>Spermatophyta</taxon>
        <taxon>Magnoliopsida</taxon>
        <taxon>eudicotyledons</taxon>
        <taxon>Gunneridae</taxon>
        <taxon>Pentapetalae</taxon>
        <taxon>rosids</taxon>
        <taxon>malvids</taxon>
        <taxon>Malvales</taxon>
        <taxon>Malvaceae</taxon>
        <taxon>Malvoideae</taxon>
        <taxon>Hibiscus</taxon>
    </lineage>
</organism>
<reference evidence="1" key="1">
    <citation type="submission" date="2019-09" db="EMBL/GenBank/DDBJ databases">
        <title>Draft genome information of white flower Hibiscus syriacus.</title>
        <authorList>
            <person name="Kim Y.-M."/>
        </authorList>
    </citation>
    <scope>NUCLEOTIDE SEQUENCE [LARGE SCALE GENOMIC DNA]</scope>
    <source>
        <strain evidence="1">YM2019G1</strain>
    </source>
</reference>
<comment type="caution">
    <text evidence="1">The sequence shown here is derived from an EMBL/GenBank/DDBJ whole genome shotgun (WGS) entry which is preliminary data.</text>
</comment>